<feature type="compositionally biased region" description="Basic and acidic residues" evidence="1">
    <location>
        <begin position="14"/>
        <end position="25"/>
    </location>
</feature>
<evidence type="ECO:0000313" key="2">
    <source>
        <dbReference type="EMBL" id="TKW16145.1"/>
    </source>
</evidence>
<keyword evidence="3" id="KW-1185">Reference proteome</keyword>
<evidence type="ECO:0000256" key="1">
    <source>
        <dbReference type="SAM" id="MobiDB-lite"/>
    </source>
</evidence>
<dbReference type="Gramene" id="TKW16145">
    <property type="protein sequence ID" value="TKW16145"/>
    <property type="gene ID" value="SEVIR_5G279600v2"/>
</dbReference>
<feature type="compositionally biased region" description="Low complexity" evidence="1">
    <location>
        <begin position="287"/>
        <end position="303"/>
    </location>
</feature>
<feature type="region of interest" description="Disordered" evidence="1">
    <location>
        <begin position="477"/>
        <end position="512"/>
    </location>
</feature>
<evidence type="ECO:0000313" key="3">
    <source>
        <dbReference type="Proteomes" id="UP000298652"/>
    </source>
</evidence>
<gene>
    <name evidence="2" type="ORF">SEVIR_5G279600v2</name>
</gene>
<feature type="compositionally biased region" description="Basic and acidic residues" evidence="1">
    <location>
        <begin position="415"/>
        <end position="426"/>
    </location>
</feature>
<reference evidence="2" key="1">
    <citation type="submission" date="2019-03" db="EMBL/GenBank/DDBJ databases">
        <title>WGS assembly of Setaria viridis.</title>
        <authorList>
            <person name="Huang P."/>
            <person name="Jenkins J."/>
            <person name="Grimwood J."/>
            <person name="Barry K."/>
            <person name="Healey A."/>
            <person name="Mamidi S."/>
            <person name="Sreedasyam A."/>
            <person name="Shu S."/>
            <person name="Feldman M."/>
            <person name="Wu J."/>
            <person name="Yu Y."/>
            <person name="Chen C."/>
            <person name="Johnson J."/>
            <person name="Rokhsar D."/>
            <person name="Baxter I."/>
            <person name="Schmutz J."/>
            <person name="Brutnell T."/>
            <person name="Kellogg E."/>
        </authorList>
    </citation>
    <scope>NUCLEOTIDE SEQUENCE [LARGE SCALE GENOMIC DNA]</scope>
</reference>
<dbReference type="AlphaFoldDB" id="A0A4U6ULV4"/>
<feature type="compositionally biased region" description="Basic residues" evidence="1">
    <location>
        <begin position="215"/>
        <end position="260"/>
    </location>
</feature>
<feature type="compositionally biased region" description="Low complexity" evidence="1">
    <location>
        <begin position="316"/>
        <end position="326"/>
    </location>
</feature>
<feature type="compositionally biased region" description="Low complexity" evidence="1">
    <location>
        <begin position="261"/>
        <end position="276"/>
    </location>
</feature>
<feature type="compositionally biased region" description="Pro residues" evidence="1">
    <location>
        <begin position="481"/>
        <end position="494"/>
    </location>
</feature>
<sequence>MVKTEEELAAGRSPEQKDDEVIRGGRAERGIGLTSSCRCTTRGRFRGRRRGRAPCVHVLLHLLGRQRHRERRALVGRGPPRLLHRGLPRGRRVEGRCRPTCRLPAALPVAQVPRPGRWGRGLLLLKRWEGRCRGLRFGLGLRRRRPVLRLRWRRRQTEAVGGVAEVAHELGPKIFQPAVAGRLLLHRAGADTSVRRRGATPIARAASLGNLRERRHAVGARRRRRRRPPRLHQVPRRRRGRRLGPRIRGRRHGLRGRPRARAAAAGATARGQAEAGAGAGAGEATRRAAASPSNVEAAAAARNEAGRGKRDGGVGSSSLRRSVLLREQGRAGKQRQAAHGRRREGREVWGGACGLRRPEPGGSSGNSAGQDTRVGGSAAWAGATRKGRETRAPPSDSSSSKQSRSTGGAPPAASERTRASAHESACRSKQARGRWWVRSEFSQVAAGPGCQPRSTWTGSFLPATRCAARRAAHCRLSRAPPAQPRRGTPPPPVAYRPSTGGQATAQGLCGARHTSPPRVLTGSPPPPLASPALRKARLELTGDTNVCMDVHRGMSIEG</sequence>
<organism evidence="2 3">
    <name type="scientific">Setaria viridis</name>
    <name type="common">Green bristlegrass</name>
    <name type="synonym">Setaria italica subsp. viridis</name>
    <dbReference type="NCBI Taxonomy" id="4556"/>
    <lineage>
        <taxon>Eukaryota</taxon>
        <taxon>Viridiplantae</taxon>
        <taxon>Streptophyta</taxon>
        <taxon>Embryophyta</taxon>
        <taxon>Tracheophyta</taxon>
        <taxon>Spermatophyta</taxon>
        <taxon>Magnoliopsida</taxon>
        <taxon>Liliopsida</taxon>
        <taxon>Poales</taxon>
        <taxon>Poaceae</taxon>
        <taxon>PACMAD clade</taxon>
        <taxon>Panicoideae</taxon>
        <taxon>Panicodae</taxon>
        <taxon>Paniceae</taxon>
        <taxon>Cenchrinae</taxon>
        <taxon>Setaria</taxon>
    </lineage>
</organism>
<feature type="compositionally biased region" description="Basic residues" evidence="1">
    <location>
        <begin position="332"/>
        <end position="343"/>
    </location>
</feature>
<dbReference type="Proteomes" id="UP000298652">
    <property type="component" value="Chromosome 5"/>
</dbReference>
<name>A0A4U6ULV4_SETVI</name>
<feature type="compositionally biased region" description="Low complexity" evidence="1">
    <location>
        <begin position="395"/>
        <end position="405"/>
    </location>
</feature>
<protein>
    <submittedName>
        <fullName evidence="2">Uncharacterized protein</fullName>
    </submittedName>
</protein>
<accession>A0A4U6ULV4</accession>
<proteinExistence type="predicted"/>
<feature type="region of interest" description="Disordered" evidence="1">
    <location>
        <begin position="1"/>
        <end position="25"/>
    </location>
</feature>
<feature type="region of interest" description="Disordered" evidence="1">
    <location>
        <begin position="215"/>
        <end position="433"/>
    </location>
</feature>
<dbReference type="EMBL" id="CM016556">
    <property type="protein sequence ID" value="TKW16145.1"/>
    <property type="molecule type" value="Genomic_DNA"/>
</dbReference>